<keyword evidence="3" id="KW-1185">Reference proteome</keyword>
<dbReference type="AlphaFoldDB" id="A0A9X3IR68"/>
<dbReference type="PANTHER" id="PTHR40943:SF1">
    <property type="entry name" value="CYTOPLASMIC PROTEIN"/>
    <property type="match status" value="1"/>
</dbReference>
<comment type="caution">
    <text evidence="2">The sequence shown here is derived from an EMBL/GenBank/DDBJ whole genome shotgun (WGS) entry which is preliminary data.</text>
</comment>
<accession>A0A9X3IR68</accession>
<evidence type="ECO:0000259" key="1">
    <source>
        <dbReference type="Pfam" id="PF05899"/>
    </source>
</evidence>
<dbReference type="Proteomes" id="UP001150830">
    <property type="component" value="Unassembled WGS sequence"/>
</dbReference>
<organism evidence="2 3">
    <name type="scientific">Parathalassolituus penaei</name>
    <dbReference type="NCBI Taxonomy" id="2997323"/>
    <lineage>
        <taxon>Bacteria</taxon>
        <taxon>Pseudomonadati</taxon>
        <taxon>Pseudomonadota</taxon>
        <taxon>Gammaproteobacteria</taxon>
        <taxon>Oceanospirillales</taxon>
        <taxon>Oceanospirillaceae</taxon>
        <taxon>Parathalassolituus</taxon>
    </lineage>
</organism>
<evidence type="ECO:0000313" key="2">
    <source>
        <dbReference type="EMBL" id="MCY0963920.1"/>
    </source>
</evidence>
<dbReference type="SUPFAM" id="SSF51182">
    <property type="entry name" value="RmlC-like cupins"/>
    <property type="match status" value="1"/>
</dbReference>
<dbReference type="InterPro" id="IPR014710">
    <property type="entry name" value="RmlC-like_jellyroll"/>
</dbReference>
<gene>
    <name evidence="2" type="ORF">OUO13_01815</name>
</gene>
<name>A0A9X3IR68_9GAMM</name>
<sequence length="115" mass="12836">MTFFKIPAPTVEPITSDLAGWTKIGGEPTMTTWIEYSSADGKVIAGWWHATPGTYYAEYAGWEFVHLIEGKAIITPKDGKPVEVGPGDAFVFEADFKGEWEIVEPVKKHFTIRFP</sequence>
<dbReference type="InterPro" id="IPR008579">
    <property type="entry name" value="UGlyAH_Cupin_dom"/>
</dbReference>
<dbReference type="CDD" id="cd02227">
    <property type="entry name" value="cupin_TM1112-like"/>
    <property type="match status" value="1"/>
</dbReference>
<protein>
    <submittedName>
        <fullName evidence="2">Cupin domain-containing protein</fullName>
    </submittedName>
</protein>
<evidence type="ECO:0000313" key="3">
    <source>
        <dbReference type="Proteomes" id="UP001150830"/>
    </source>
</evidence>
<dbReference type="Gene3D" id="2.60.120.10">
    <property type="entry name" value="Jelly Rolls"/>
    <property type="match status" value="1"/>
</dbReference>
<reference evidence="2" key="1">
    <citation type="submission" date="2022-11" db="EMBL/GenBank/DDBJ databases">
        <title>Parathalassolutuus dongxingensis gen. nov., sp. nov., a novel member of family Oceanospirillaceae isolated from a coastal shrimp pond in Guangxi, China.</title>
        <authorList>
            <person name="Chen H."/>
        </authorList>
    </citation>
    <scope>NUCLEOTIDE SEQUENCE</scope>
    <source>
        <strain evidence="2">G-43</strain>
    </source>
</reference>
<dbReference type="InterPro" id="IPR011051">
    <property type="entry name" value="RmlC_Cupin_sf"/>
</dbReference>
<dbReference type="PANTHER" id="PTHR40943">
    <property type="entry name" value="CYTOPLASMIC PROTEIN-RELATED"/>
    <property type="match status" value="1"/>
</dbReference>
<feature type="domain" description="(S)-ureidoglycine aminohydrolase cupin" evidence="1">
    <location>
        <begin position="38"/>
        <end position="110"/>
    </location>
</feature>
<dbReference type="RefSeq" id="WP_283172139.1">
    <property type="nucleotide sequence ID" value="NZ_JAPNOA010000007.1"/>
</dbReference>
<proteinExistence type="predicted"/>
<dbReference type="Pfam" id="PF05899">
    <property type="entry name" value="Cupin_3"/>
    <property type="match status" value="1"/>
</dbReference>
<dbReference type="EMBL" id="JAPNOA010000007">
    <property type="protein sequence ID" value="MCY0963920.1"/>
    <property type="molecule type" value="Genomic_DNA"/>
</dbReference>